<dbReference type="EMBL" id="VSSQ01126063">
    <property type="protein sequence ID" value="MPN56091.1"/>
    <property type="molecule type" value="Genomic_DNA"/>
</dbReference>
<accession>A0A645IXN0</accession>
<sequence length="78" mass="8677">MTHTLAANLCPGHFNAAAFADLPFITNSLVLSAMTFPVLLGSENTFTEKTIAFGLKGTIIDRFRFFYFAMGPFSDFFR</sequence>
<proteinExistence type="predicted"/>
<dbReference type="AlphaFoldDB" id="A0A645IXN0"/>
<gene>
    <name evidence="1" type="ORF">SDC9_203777</name>
</gene>
<reference evidence="1" key="1">
    <citation type="submission" date="2019-08" db="EMBL/GenBank/DDBJ databases">
        <authorList>
            <person name="Kucharzyk K."/>
            <person name="Murdoch R.W."/>
            <person name="Higgins S."/>
            <person name="Loffler F."/>
        </authorList>
    </citation>
    <scope>NUCLEOTIDE SEQUENCE</scope>
</reference>
<protein>
    <submittedName>
        <fullName evidence="1">Uncharacterized protein</fullName>
    </submittedName>
</protein>
<evidence type="ECO:0000313" key="1">
    <source>
        <dbReference type="EMBL" id="MPN56091.1"/>
    </source>
</evidence>
<comment type="caution">
    <text evidence="1">The sequence shown here is derived from an EMBL/GenBank/DDBJ whole genome shotgun (WGS) entry which is preliminary data.</text>
</comment>
<organism evidence="1">
    <name type="scientific">bioreactor metagenome</name>
    <dbReference type="NCBI Taxonomy" id="1076179"/>
    <lineage>
        <taxon>unclassified sequences</taxon>
        <taxon>metagenomes</taxon>
        <taxon>ecological metagenomes</taxon>
    </lineage>
</organism>
<name>A0A645IXN0_9ZZZZ</name>